<evidence type="ECO:0000313" key="3">
    <source>
        <dbReference type="Proteomes" id="UP001066276"/>
    </source>
</evidence>
<keyword evidence="3" id="KW-1185">Reference proteome</keyword>
<feature type="compositionally biased region" description="Polar residues" evidence="1">
    <location>
        <begin position="70"/>
        <end position="91"/>
    </location>
</feature>
<name>A0AAV7U9U6_PLEWA</name>
<proteinExistence type="predicted"/>
<dbReference type="Proteomes" id="UP001066276">
    <property type="component" value="Chromosome 3_1"/>
</dbReference>
<reference evidence="2" key="1">
    <citation type="journal article" date="2022" name="bioRxiv">
        <title>Sequencing and chromosome-scale assembly of the giantPleurodeles waltlgenome.</title>
        <authorList>
            <person name="Brown T."/>
            <person name="Elewa A."/>
            <person name="Iarovenko S."/>
            <person name="Subramanian E."/>
            <person name="Araus A.J."/>
            <person name="Petzold A."/>
            <person name="Susuki M."/>
            <person name="Suzuki K.-i.T."/>
            <person name="Hayashi T."/>
            <person name="Toyoda A."/>
            <person name="Oliveira C."/>
            <person name="Osipova E."/>
            <person name="Leigh N.D."/>
            <person name="Simon A."/>
            <person name="Yun M.H."/>
        </authorList>
    </citation>
    <scope>NUCLEOTIDE SEQUENCE</scope>
    <source>
        <strain evidence="2">20211129_DDA</strain>
        <tissue evidence="2">Liver</tissue>
    </source>
</reference>
<dbReference type="AlphaFoldDB" id="A0AAV7U9U6"/>
<feature type="region of interest" description="Disordered" evidence="1">
    <location>
        <begin position="1"/>
        <end position="98"/>
    </location>
</feature>
<evidence type="ECO:0000313" key="2">
    <source>
        <dbReference type="EMBL" id="KAJ1185141.1"/>
    </source>
</evidence>
<gene>
    <name evidence="2" type="ORF">NDU88_001936</name>
</gene>
<accession>A0AAV7U9U6</accession>
<dbReference type="EMBL" id="JANPWB010000005">
    <property type="protein sequence ID" value="KAJ1185141.1"/>
    <property type="molecule type" value="Genomic_DNA"/>
</dbReference>
<protein>
    <submittedName>
        <fullName evidence="2">Uncharacterized protein</fullName>
    </submittedName>
</protein>
<organism evidence="2 3">
    <name type="scientific">Pleurodeles waltl</name>
    <name type="common">Iberian ribbed newt</name>
    <dbReference type="NCBI Taxonomy" id="8319"/>
    <lineage>
        <taxon>Eukaryota</taxon>
        <taxon>Metazoa</taxon>
        <taxon>Chordata</taxon>
        <taxon>Craniata</taxon>
        <taxon>Vertebrata</taxon>
        <taxon>Euteleostomi</taxon>
        <taxon>Amphibia</taxon>
        <taxon>Batrachia</taxon>
        <taxon>Caudata</taxon>
        <taxon>Salamandroidea</taxon>
        <taxon>Salamandridae</taxon>
        <taxon>Pleurodelinae</taxon>
        <taxon>Pleurodeles</taxon>
    </lineage>
</organism>
<comment type="caution">
    <text evidence="2">The sequence shown here is derived from an EMBL/GenBank/DDBJ whole genome shotgun (WGS) entry which is preliminary data.</text>
</comment>
<evidence type="ECO:0000256" key="1">
    <source>
        <dbReference type="SAM" id="MobiDB-lite"/>
    </source>
</evidence>
<sequence length="98" mass="10223">MPPSKMLRTPADRTQAGPPTKHTGREEECTPAGRPRHTTRPRSDVPGAGALGSLNQGLPPAPKKSPGAPTASSANQSRNLLLHQDNCSKTALSPAEPN</sequence>